<accession>A0A9E7LKC5</accession>
<keyword evidence="3" id="KW-1185">Reference proteome</keyword>
<dbReference type="RefSeq" id="YP_010742048.1">
    <property type="nucleotide sequence ID" value="NC_073080.1"/>
</dbReference>
<protein>
    <submittedName>
        <fullName evidence="2">Uncharacterized protein</fullName>
    </submittedName>
</protein>
<keyword evidence="1" id="KW-0472">Membrane</keyword>
<feature type="transmembrane region" description="Helical" evidence="1">
    <location>
        <begin position="15"/>
        <end position="39"/>
    </location>
</feature>
<dbReference type="Proteomes" id="UP001056033">
    <property type="component" value="Segment"/>
</dbReference>
<dbReference type="EMBL" id="ON210136">
    <property type="protein sequence ID" value="URO83367.1"/>
    <property type="molecule type" value="Genomic_DNA"/>
</dbReference>
<reference evidence="2" key="1">
    <citation type="submission" date="2022-04" db="EMBL/GenBank/DDBJ databases">
        <title>Complete genome sequences of 17 Escherichia coli bacteriophages isolated from wastewater, pond water, cow manure and bird feces.</title>
        <authorList>
            <person name="Vitt A.R."/>
            <person name="Ahern S.J."/>
            <person name="Gambino M."/>
            <person name="Holst Sorensen M.C."/>
            <person name="Brondsted L."/>
        </authorList>
    </citation>
    <scope>NUCLEOTIDE SEQUENCE</scope>
</reference>
<dbReference type="GeneID" id="79675601"/>
<evidence type="ECO:0000313" key="2">
    <source>
        <dbReference type="EMBL" id="URO83367.1"/>
    </source>
</evidence>
<sequence length="46" mass="4960">MGAPYWQTGRGNSMLYVFAVVCGGSLAALVLLASVINLVKYLWGRL</sequence>
<keyword evidence="1" id="KW-1133">Transmembrane helix</keyword>
<evidence type="ECO:0000313" key="3">
    <source>
        <dbReference type="Proteomes" id="UP001056033"/>
    </source>
</evidence>
<keyword evidence="1" id="KW-0812">Transmembrane</keyword>
<name>A0A9E7LKC5_9CAUD</name>
<proteinExistence type="predicted"/>
<organism evidence="2 3">
    <name type="scientific">Escherichia phage EC115</name>
    <dbReference type="NCBI Taxonomy" id="2936906"/>
    <lineage>
        <taxon>Viruses</taxon>
        <taxon>Duplodnaviria</taxon>
        <taxon>Heunggongvirae</taxon>
        <taxon>Uroviricota</taxon>
        <taxon>Caudoviricetes</taxon>
        <taxon>Dhillonvirus</taxon>
        <taxon>Dhillonvirus EC115</taxon>
    </lineage>
</organism>
<evidence type="ECO:0000256" key="1">
    <source>
        <dbReference type="SAM" id="Phobius"/>
    </source>
</evidence>
<dbReference type="KEGG" id="vg:79675601"/>